<evidence type="ECO:0000313" key="3">
    <source>
        <dbReference type="Proteomes" id="UP000193218"/>
    </source>
</evidence>
<organism evidence="2 3">
    <name type="scientific">Kockovaella imperatae</name>
    <dbReference type="NCBI Taxonomy" id="4999"/>
    <lineage>
        <taxon>Eukaryota</taxon>
        <taxon>Fungi</taxon>
        <taxon>Dikarya</taxon>
        <taxon>Basidiomycota</taxon>
        <taxon>Agaricomycotina</taxon>
        <taxon>Tremellomycetes</taxon>
        <taxon>Tremellales</taxon>
        <taxon>Cuniculitremaceae</taxon>
        <taxon>Kockovaella</taxon>
    </lineage>
</organism>
<comment type="caution">
    <text evidence="2">The sequence shown here is derived from an EMBL/GenBank/DDBJ whole genome shotgun (WGS) entry which is preliminary data.</text>
</comment>
<dbReference type="InterPro" id="IPR012334">
    <property type="entry name" value="Pectin_lyas_fold"/>
</dbReference>
<dbReference type="EMBL" id="NBSH01000012">
    <property type="protein sequence ID" value="ORX35175.1"/>
    <property type="molecule type" value="Genomic_DNA"/>
</dbReference>
<dbReference type="OrthoDB" id="3345971at2759"/>
<protein>
    <recommendedName>
        <fullName evidence="4">Right handed beta helix domain-containing protein</fullName>
    </recommendedName>
</protein>
<feature type="region of interest" description="Disordered" evidence="1">
    <location>
        <begin position="442"/>
        <end position="470"/>
    </location>
</feature>
<dbReference type="PANTHER" id="PTHR36453:SF1">
    <property type="entry name" value="RIGHT HANDED BETA HELIX DOMAIN-CONTAINING PROTEIN"/>
    <property type="match status" value="1"/>
</dbReference>
<gene>
    <name evidence="2" type="ORF">BD324DRAFT_657582</name>
</gene>
<dbReference type="GeneID" id="33560676"/>
<evidence type="ECO:0008006" key="4">
    <source>
        <dbReference type="Google" id="ProtNLM"/>
    </source>
</evidence>
<proteinExistence type="predicted"/>
<feature type="compositionally biased region" description="Polar residues" evidence="1">
    <location>
        <begin position="232"/>
        <end position="250"/>
    </location>
</feature>
<dbReference type="STRING" id="4999.A0A1Y1UDM5"/>
<name>A0A1Y1UDM5_9TREE</name>
<reference evidence="2 3" key="1">
    <citation type="submission" date="2017-03" db="EMBL/GenBank/DDBJ databases">
        <title>Widespread Adenine N6-methylation of Active Genes in Fungi.</title>
        <authorList>
            <consortium name="DOE Joint Genome Institute"/>
            <person name="Mondo S.J."/>
            <person name="Dannebaum R.O."/>
            <person name="Kuo R.C."/>
            <person name="Louie K.B."/>
            <person name="Bewick A.J."/>
            <person name="Labutti K."/>
            <person name="Haridas S."/>
            <person name="Kuo A."/>
            <person name="Salamov A."/>
            <person name="Ahrendt S.R."/>
            <person name="Lau R."/>
            <person name="Bowen B.P."/>
            <person name="Lipzen A."/>
            <person name="Sullivan W."/>
            <person name="Andreopoulos W.B."/>
            <person name="Clum A."/>
            <person name="Lindquist E."/>
            <person name="Daum C."/>
            <person name="Northen T.R."/>
            <person name="Ramamoorthy G."/>
            <person name="Schmitz R.J."/>
            <person name="Gryganskyi A."/>
            <person name="Culley D."/>
            <person name="Magnuson J."/>
            <person name="James T.Y."/>
            <person name="O'Malley M.A."/>
            <person name="Stajich J.E."/>
            <person name="Spatafora J.W."/>
            <person name="Visel A."/>
            <person name="Grigoriev I.V."/>
        </authorList>
    </citation>
    <scope>NUCLEOTIDE SEQUENCE [LARGE SCALE GENOMIC DNA]</scope>
    <source>
        <strain evidence="2 3">NRRL Y-17943</strain>
    </source>
</reference>
<dbReference type="RefSeq" id="XP_021869391.1">
    <property type="nucleotide sequence ID" value="XM_022018867.1"/>
</dbReference>
<dbReference type="Gene3D" id="2.160.20.10">
    <property type="entry name" value="Single-stranded right-handed beta-helix, Pectin lyase-like"/>
    <property type="match status" value="1"/>
</dbReference>
<feature type="region of interest" description="Disordered" evidence="1">
    <location>
        <begin position="1"/>
        <end position="40"/>
    </location>
</feature>
<dbReference type="SUPFAM" id="SSF51126">
    <property type="entry name" value="Pectin lyase-like"/>
    <property type="match status" value="1"/>
</dbReference>
<sequence length="1297" mass="142586">MSVLRFLSPHRSRPSSPSPSGSRAASRSSRSRGPLQPRLEINLPSYGSLFMPQADRLEDNEQRTNRSESSGQYWREIENRGELVVEIPVGMGRRRVKSIRVGLQTVLELNMGPERGIERDVIFERRVEIGPGGRSTGRGVLNKVGRQPLESDSEGLILEEGIQRFVFTLLIPQDLPGHDRHVNAKIDHRIFAELEGISAKQKSQSSSSRSRSRLPSRSGRRSSGAITPISPPYSSLSPNSDESPPITSYFDTPGTATPLEYQGQAVDPGSLNAALASMSMRPSHSEDMLSPLPGYEDATRVNKDVEWLVGTITQKRYSEVLHNIDPSGGITDLSLNLNGAVDGLGPYQFQLMSDAWTIGTLLLSTFTLHDPSPLATIYSIRVSLSQTHEIKSPRDDPATPPLPFTKSWTIFTLGTRPPAKDMNPAIDHPALWRGTKAGGKDAGELIMEGKGRNPDDNQARPTTPESVPSLLRSYDCRPTEEHDIKMHSLISLEDAHYVVLIPQIRSARPVLQLVGNDEGICPLCAKEVLPGRGPSFDDCACGMSTEYLEERMKGKGKVEPRVADGFGAQLRVKEQEVERASVACRQIRLRAYEDSTNRTYREDRAVNSRYAGQRFVRRALSVTRSYPTSSSEIRIRPHPATRTRLHLGVKSQHAWQCSPVNLYVDSSANGTIGILNNGSSPQNAFSNVHDAAAQIALTLTQWTDTSTSPQITINLAPGTYPMTTYLFLTGHHSGVPDCPVIWQSSDGEVVLSGGRAVTNWSQSSGAIWSAPVPAGSASRALFVDGISAPRARSANIFQNESIFTDLSYGYNGSAFDIADIQSPEQVDLRFVGTFTDRYMPVDFRQNDTLVMKQPAWHRNLIGYDVISQALVPDFYFGQTGMFLENSLSFLDEDGEWYLDTRTDTLYYQPINGQDPNESEIILPSIEVLLSLGGLSYDEPAHDIIFRNISFAHTTWNYPSSKFGFVDQQTGAYIGEQYERPNFESTRPFWWMTPAAVQISAAERISLEGGSITCTGAASLGIGNDDNAHLSSIGLGAKNITVSGVLFTQSGGNAIQVGGIQANGHHPYMSSMINSGINVTQNFLHDNSRIYTSATNILFTYVQYSHMTSNTVVNTTYSALNQGWGWGSNDANANPQYIQRGLYSYQPLYKTPTTPHDNLIAQNYVTNIGFNHTDEGGIYTLSVSPGTVIERNAIIKSQAQGVYLDEGSRFYLVHDNVIEAADIPWYTENTQNNDSTLTGNDTFTNNYVNSDVRLNEVLSDGSHFVGNIFFNDTGPYPEGSQTIVDAAGAPGFPRPNSN</sequence>
<feature type="compositionally biased region" description="Basic residues" evidence="1">
    <location>
        <begin position="210"/>
        <end position="220"/>
    </location>
</feature>
<dbReference type="SMART" id="SM00710">
    <property type="entry name" value="PbH1"/>
    <property type="match status" value="4"/>
</dbReference>
<keyword evidence="3" id="KW-1185">Reference proteome</keyword>
<dbReference type="InterPro" id="IPR006626">
    <property type="entry name" value="PbH1"/>
</dbReference>
<evidence type="ECO:0000313" key="2">
    <source>
        <dbReference type="EMBL" id="ORX35175.1"/>
    </source>
</evidence>
<feature type="compositionally biased region" description="Basic and acidic residues" evidence="1">
    <location>
        <begin position="442"/>
        <end position="458"/>
    </location>
</feature>
<evidence type="ECO:0000256" key="1">
    <source>
        <dbReference type="SAM" id="MobiDB-lite"/>
    </source>
</evidence>
<dbReference type="PANTHER" id="PTHR36453">
    <property type="entry name" value="SECRETED PROTEIN-RELATED"/>
    <property type="match status" value="1"/>
</dbReference>
<dbReference type="Proteomes" id="UP000193218">
    <property type="component" value="Unassembled WGS sequence"/>
</dbReference>
<feature type="compositionally biased region" description="Low complexity" evidence="1">
    <location>
        <begin position="14"/>
        <end position="34"/>
    </location>
</feature>
<dbReference type="InParanoid" id="A0A1Y1UDM5"/>
<dbReference type="InterPro" id="IPR011050">
    <property type="entry name" value="Pectin_lyase_fold/virulence"/>
</dbReference>
<accession>A0A1Y1UDM5</accession>
<feature type="region of interest" description="Disordered" evidence="1">
    <location>
        <begin position="197"/>
        <end position="264"/>
    </location>
</feature>